<feature type="region of interest" description="Disordered" evidence="21">
    <location>
        <begin position="536"/>
        <end position="568"/>
    </location>
</feature>
<feature type="compositionally biased region" description="Basic and acidic residues" evidence="21">
    <location>
        <begin position="536"/>
        <end position="555"/>
    </location>
</feature>
<dbReference type="NCBIfam" id="TIGR02777">
    <property type="entry name" value="LigD_PE_dom"/>
    <property type="match status" value="1"/>
</dbReference>
<keyword evidence="18" id="KW-0511">Multifunctional enzyme</keyword>
<dbReference type="Proteomes" id="UP000002207">
    <property type="component" value="Chromosome"/>
</dbReference>
<comment type="catalytic activity">
    <reaction evidence="20">
        <text>ATP + (deoxyribonucleotide)n-3'-hydroxyl + 5'-phospho-(deoxyribonucleotide)m = (deoxyribonucleotide)n+m + AMP + diphosphate.</text>
        <dbReference type="EC" id="6.5.1.1"/>
    </reaction>
</comment>
<keyword evidence="4" id="KW-0808">Transferase</keyword>
<dbReference type="SUPFAM" id="SSF56091">
    <property type="entry name" value="DNA ligase/mRNA capping enzyme, catalytic domain"/>
    <property type="match status" value="1"/>
</dbReference>
<dbReference type="NCBIfam" id="TIGR02778">
    <property type="entry name" value="ligD_pol"/>
    <property type="match status" value="1"/>
</dbReference>
<dbReference type="InterPro" id="IPR012340">
    <property type="entry name" value="NA-bd_OB-fold"/>
</dbReference>
<evidence type="ECO:0000256" key="19">
    <source>
        <dbReference type="ARBA" id="ARBA00029943"/>
    </source>
</evidence>
<keyword evidence="3 23" id="KW-0436">Ligase</keyword>
<keyword evidence="10" id="KW-0378">Hydrolase</keyword>
<dbReference type="InterPro" id="IPR014144">
    <property type="entry name" value="LigD_PE_domain"/>
</dbReference>
<keyword evidence="6" id="KW-0540">Nuclease</keyword>
<dbReference type="eggNOG" id="COG3285">
    <property type="taxonomic scope" value="Bacteria"/>
</dbReference>
<accession>C1F736</accession>
<evidence type="ECO:0000256" key="14">
    <source>
        <dbReference type="ARBA" id="ARBA00023125"/>
    </source>
</evidence>
<evidence type="ECO:0000256" key="21">
    <source>
        <dbReference type="SAM" id="MobiDB-lite"/>
    </source>
</evidence>
<evidence type="ECO:0000256" key="2">
    <source>
        <dbReference type="ARBA" id="ARBA00012727"/>
    </source>
</evidence>
<dbReference type="GO" id="GO:0003887">
    <property type="term" value="F:DNA-directed DNA polymerase activity"/>
    <property type="evidence" value="ECO:0007669"/>
    <property type="project" value="UniProtKB-KW"/>
</dbReference>
<dbReference type="InterPro" id="IPR012310">
    <property type="entry name" value="DNA_ligase_ATP-dep_cent"/>
</dbReference>
<sequence length="863" mass="95572">MRDFGVTPEPKGAAGKRLNAGALSFVVQKHAASHLHYDFRLEWQGVLKSWAVAKGPSYYPGDKRLAVEVEDHPLAYGGFEGIIPQGQYGGGTVMLWDRGTWEPLGDAARQLRDGNLKFRLHGEKLKGCWALVRMKGKFAGRSKPSWLLIKEHDESERGDDAPAIVDEAPLSVVSGRDMQQIAEAQDAVWNAKGAQAQSSAAAHRANAPKQSMPAALLPREIAATLKRLPSEALPRFVPPQLATLVSEPGAGENRVYEIKLDGYRIEARVDKKADPPVQLLTRTGLDWTSRMRPLADALLRLPVQTALLDGELVVLEEKGTTSFAKLQAVLKDDSRHSLTYFAFDLLHLDGHNLRGEPLLIRKKILSALLTDLPASSAVRFSEHVKGNGEEIFQKACKLGAEGVISKLAQGFYHSGRSRDWWKLKCYLEQELVIGGYTLPSNGTYGVGALLLGYYDAGKLIYAGRTGTGFTRATHRRMREQLEAIRRGTAPFAKVEQDARRGAIWVQPQLVAQVSFASWTTDGLVRQAAFKGLREDKPAKTVRREGGQMPESEGKAAKKPRANSTTVRSELRLTHRDKVLDKDSGLTKEALADYYARIAPFMLPHIQGRAVSIVRCPAGSDLSCFFQKHNNHTLPGEIESIEIASRKTGKVEPFLTISSANDLLVLAQASVLEIHAWGSTRDSLEKPDRLTIDLDPDDAIDWKTLAGAAVEVRKRLARAGVKSFLKSTGGKGLHVVAPIEPEHEWPEVKEFAHRMVLEMEKENPDLYLTRMTKAARKGKIYLDYLRNERGATAIAPFSPRARPGAPVALPLRWSELKSAERPIFRVTEFDGWRKRLKADPWRGFLQLHQSLRLPEAARVSPGGR</sequence>
<evidence type="ECO:0000256" key="12">
    <source>
        <dbReference type="ARBA" id="ARBA00022840"/>
    </source>
</evidence>
<evidence type="ECO:0000259" key="22">
    <source>
        <dbReference type="PROSITE" id="PS50160"/>
    </source>
</evidence>
<dbReference type="InterPro" id="IPR014146">
    <property type="entry name" value="LigD_ligase_dom"/>
</dbReference>
<dbReference type="Pfam" id="PF21686">
    <property type="entry name" value="LigD_Prim-Pol"/>
    <property type="match status" value="1"/>
</dbReference>
<dbReference type="InParanoid" id="C1F736"/>
<dbReference type="InterPro" id="IPR014143">
    <property type="entry name" value="NHEJ_ligase_prk"/>
</dbReference>
<gene>
    <name evidence="23" type="ordered locus">ACP_3506</name>
</gene>
<evidence type="ECO:0000313" key="23">
    <source>
        <dbReference type="EMBL" id="ACO34127.1"/>
    </source>
</evidence>
<dbReference type="Pfam" id="PF04679">
    <property type="entry name" value="DNA_ligase_A_C"/>
    <property type="match status" value="1"/>
</dbReference>
<dbReference type="AlphaFoldDB" id="C1F736"/>
<evidence type="ECO:0000256" key="15">
    <source>
        <dbReference type="ARBA" id="ARBA00023172"/>
    </source>
</evidence>
<keyword evidence="15" id="KW-0233">DNA recombination</keyword>
<dbReference type="Gene3D" id="2.40.50.140">
    <property type="entry name" value="Nucleic acid-binding proteins"/>
    <property type="match status" value="1"/>
</dbReference>
<dbReference type="NCBIfam" id="NF004628">
    <property type="entry name" value="PRK05972.1"/>
    <property type="match status" value="1"/>
</dbReference>
<dbReference type="GO" id="GO:0004527">
    <property type="term" value="F:exonuclease activity"/>
    <property type="evidence" value="ECO:0007669"/>
    <property type="project" value="UniProtKB-KW"/>
</dbReference>
<evidence type="ECO:0000313" key="24">
    <source>
        <dbReference type="Proteomes" id="UP000002207"/>
    </source>
</evidence>
<dbReference type="Gene3D" id="3.30.1490.70">
    <property type="match status" value="1"/>
</dbReference>
<dbReference type="CDD" id="cd07906">
    <property type="entry name" value="Adenylation_DNA_ligase_LigD_LigC"/>
    <property type="match status" value="1"/>
</dbReference>
<evidence type="ECO:0000256" key="18">
    <source>
        <dbReference type="ARBA" id="ARBA00023268"/>
    </source>
</evidence>
<protein>
    <recommendedName>
        <fullName evidence="2">DNA ligase (ATP)</fullName>
        <ecNumber evidence="2">6.5.1.1</ecNumber>
    </recommendedName>
    <alternativeName>
        <fullName evidence="19">NHEJ DNA polymerase</fullName>
    </alternativeName>
</protein>
<dbReference type="Gene3D" id="3.30.470.30">
    <property type="entry name" value="DNA ligase/mRNA capping enzyme"/>
    <property type="match status" value="1"/>
</dbReference>
<dbReference type="GO" id="GO:0046872">
    <property type="term" value="F:metal ion binding"/>
    <property type="evidence" value="ECO:0007669"/>
    <property type="project" value="UniProtKB-KW"/>
</dbReference>
<keyword evidence="14" id="KW-0238">DNA-binding</keyword>
<organism evidence="23 24">
    <name type="scientific">Acidobacterium capsulatum (strain ATCC 51196 / DSM 11244 / BCRC 80197 / JCM 7670 / NBRC 15755 / NCIMB 13165 / 161)</name>
    <dbReference type="NCBI Taxonomy" id="240015"/>
    <lineage>
        <taxon>Bacteria</taxon>
        <taxon>Pseudomonadati</taxon>
        <taxon>Acidobacteriota</taxon>
        <taxon>Terriglobia</taxon>
        <taxon>Terriglobales</taxon>
        <taxon>Acidobacteriaceae</taxon>
        <taxon>Acidobacterium</taxon>
    </lineage>
</organism>
<keyword evidence="9" id="KW-0227">DNA damage</keyword>
<keyword evidence="17" id="KW-0464">Manganese</keyword>
<dbReference type="NCBIfam" id="TIGR02779">
    <property type="entry name" value="NHEJ_ligase_lig"/>
    <property type="match status" value="1"/>
</dbReference>
<name>C1F736_ACIC5</name>
<dbReference type="GO" id="GO:0006281">
    <property type="term" value="P:DNA repair"/>
    <property type="evidence" value="ECO:0007669"/>
    <property type="project" value="UniProtKB-KW"/>
</dbReference>
<evidence type="ECO:0000256" key="1">
    <source>
        <dbReference type="ARBA" id="ARBA00001936"/>
    </source>
</evidence>
<dbReference type="PROSITE" id="PS50160">
    <property type="entry name" value="DNA_LIGASE_A3"/>
    <property type="match status" value="1"/>
</dbReference>
<keyword evidence="8" id="KW-0547">Nucleotide-binding</keyword>
<evidence type="ECO:0000256" key="7">
    <source>
        <dbReference type="ARBA" id="ARBA00022723"/>
    </source>
</evidence>
<evidence type="ECO:0000256" key="9">
    <source>
        <dbReference type="ARBA" id="ARBA00022763"/>
    </source>
</evidence>
<keyword evidence="13" id="KW-0239">DNA-directed DNA polymerase</keyword>
<evidence type="ECO:0000256" key="17">
    <source>
        <dbReference type="ARBA" id="ARBA00023211"/>
    </source>
</evidence>
<dbReference type="GO" id="GO:0005524">
    <property type="term" value="F:ATP binding"/>
    <property type="evidence" value="ECO:0007669"/>
    <property type="project" value="UniProtKB-KW"/>
</dbReference>
<dbReference type="InterPro" id="IPR052171">
    <property type="entry name" value="NHEJ_LigD"/>
</dbReference>
<dbReference type="InterPro" id="IPR012309">
    <property type="entry name" value="DNA_ligase_ATP-dep_C"/>
</dbReference>
<dbReference type="HOGENOM" id="CLU_008325_0_1_0"/>
<evidence type="ECO:0000256" key="10">
    <source>
        <dbReference type="ARBA" id="ARBA00022801"/>
    </source>
</evidence>
<evidence type="ECO:0000256" key="4">
    <source>
        <dbReference type="ARBA" id="ARBA00022679"/>
    </source>
</evidence>
<dbReference type="SUPFAM" id="SSF50249">
    <property type="entry name" value="Nucleic acid-binding proteins"/>
    <property type="match status" value="1"/>
</dbReference>
<keyword evidence="5" id="KW-0548">Nucleotidyltransferase</keyword>
<evidence type="ECO:0000256" key="5">
    <source>
        <dbReference type="ARBA" id="ARBA00022695"/>
    </source>
</evidence>
<dbReference type="CDD" id="cd04862">
    <property type="entry name" value="PaeLigD_Pol_like"/>
    <property type="match status" value="1"/>
</dbReference>
<dbReference type="KEGG" id="aca:ACP_3506"/>
<dbReference type="CDD" id="cd07971">
    <property type="entry name" value="OBF_DNA_ligase_LigD"/>
    <property type="match status" value="1"/>
</dbReference>
<dbReference type="PANTHER" id="PTHR42705">
    <property type="entry name" value="BIFUNCTIONAL NON-HOMOLOGOUS END JOINING PROTEIN LIGD"/>
    <property type="match status" value="1"/>
</dbReference>
<reference evidence="23 24" key="1">
    <citation type="journal article" date="2009" name="Appl. Environ. Microbiol.">
        <title>Three genomes from the phylum Acidobacteria provide insight into the lifestyles of these microorganisms in soils.</title>
        <authorList>
            <person name="Ward N.L."/>
            <person name="Challacombe J.F."/>
            <person name="Janssen P.H."/>
            <person name="Henrissat B."/>
            <person name="Coutinho P.M."/>
            <person name="Wu M."/>
            <person name="Xie G."/>
            <person name="Haft D.H."/>
            <person name="Sait M."/>
            <person name="Badger J."/>
            <person name="Barabote R.D."/>
            <person name="Bradley B."/>
            <person name="Brettin T.S."/>
            <person name="Brinkac L.M."/>
            <person name="Bruce D."/>
            <person name="Creasy T."/>
            <person name="Daugherty S.C."/>
            <person name="Davidsen T.M."/>
            <person name="DeBoy R.T."/>
            <person name="Detter J.C."/>
            <person name="Dodson R.J."/>
            <person name="Durkin A.S."/>
            <person name="Ganapathy A."/>
            <person name="Gwinn-Giglio M."/>
            <person name="Han C.S."/>
            <person name="Khouri H."/>
            <person name="Kiss H."/>
            <person name="Kothari S.P."/>
            <person name="Madupu R."/>
            <person name="Nelson K.E."/>
            <person name="Nelson W.C."/>
            <person name="Paulsen I."/>
            <person name="Penn K."/>
            <person name="Ren Q."/>
            <person name="Rosovitz M.J."/>
            <person name="Selengut J.D."/>
            <person name="Shrivastava S."/>
            <person name="Sullivan S.A."/>
            <person name="Tapia R."/>
            <person name="Thompson L.S."/>
            <person name="Watkins K.L."/>
            <person name="Yang Q."/>
            <person name="Yu C."/>
            <person name="Zafar N."/>
            <person name="Zhou L."/>
            <person name="Kuske C.R."/>
        </authorList>
    </citation>
    <scope>NUCLEOTIDE SEQUENCE [LARGE SCALE GENOMIC DNA]</scope>
    <source>
        <strain evidence="24">ATCC 51196 / DSM 11244 / BCRC 80197 / JCM 7670 / NBRC 15755 / NCIMB 13165 / 161</strain>
    </source>
</reference>
<evidence type="ECO:0000256" key="20">
    <source>
        <dbReference type="ARBA" id="ARBA00034003"/>
    </source>
</evidence>
<keyword evidence="16" id="KW-0234">DNA repair</keyword>
<dbReference type="GO" id="GO:0003910">
    <property type="term" value="F:DNA ligase (ATP) activity"/>
    <property type="evidence" value="ECO:0007669"/>
    <property type="project" value="UniProtKB-EC"/>
</dbReference>
<dbReference type="EMBL" id="CP001472">
    <property type="protein sequence ID" value="ACO34127.1"/>
    <property type="molecule type" value="Genomic_DNA"/>
</dbReference>
<feature type="domain" description="ATP-dependent DNA ligase family profile" evidence="22">
    <location>
        <begin position="331"/>
        <end position="458"/>
    </location>
</feature>
<keyword evidence="7" id="KW-0479">Metal-binding</keyword>
<keyword evidence="12" id="KW-0067">ATP-binding</keyword>
<keyword evidence="24" id="KW-1185">Reference proteome</keyword>
<dbReference type="InterPro" id="IPR014145">
    <property type="entry name" value="LigD_pol_dom"/>
</dbReference>
<dbReference type="EC" id="6.5.1.1" evidence="2"/>
<dbReference type="GO" id="GO:0006310">
    <property type="term" value="P:DNA recombination"/>
    <property type="evidence" value="ECO:0007669"/>
    <property type="project" value="UniProtKB-KW"/>
</dbReference>
<dbReference type="Gene3D" id="3.90.920.10">
    <property type="entry name" value="DNA primase, PRIM domain"/>
    <property type="match status" value="1"/>
</dbReference>
<evidence type="ECO:0000256" key="13">
    <source>
        <dbReference type="ARBA" id="ARBA00022932"/>
    </source>
</evidence>
<dbReference type="Pfam" id="PF13298">
    <property type="entry name" value="LigD_N"/>
    <property type="match status" value="1"/>
</dbReference>
<evidence type="ECO:0000256" key="16">
    <source>
        <dbReference type="ARBA" id="ARBA00023204"/>
    </source>
</evidence>
<keyword evidence="11" id="KW-0269">Exonuclease</keyword>
<dbReference type="PANTHER" id="PTHR42705:SF2">
    <property type="entry name" value="BIFUNCTIONAL NON-HOMOLOGOUS END JOINING PROTEIN LIGD"/>
    <property type="match status" value="1"/>
</dbReference>
<evidence type="ECO:0000256" key="3">
    <source>
        <dbReference type="ARBA" id="ARBA00022598"/>
    </source>
</evidence>
<evidence type="ECO:0000256" key="8">
    <source>
        <dbReference type="ARBA" id="ARBA00022741"/>
    </source>
</evidence>
<evidence type="ECO:0000256" key="6">
    <source>
        <dbReference type="ARBA" id="ARBA00022722"/>
    </source>
</evidence>
<dbReference type="GO" id="GO:0003677">
    <property type="term" value="F:DNA binding"/>
    <property type="evidence" value="ECO:0007669"/>
    <property type="project" value="UniProtKB-KW"/>
</dbReference>
<dbReference type="NCBIfam" id="TIGR02776">
    <property type="entry name" value="NHEJ_ligase_prk"/>
    <property type="match status" value="1"/>
</dbReference>
<proteinExistence type="predicted"/>
<dbReference type="eggNOG" id="COG1793">
    <property type="taxonomic scope" value="Bacteria"/>
</dbReference>
<dbReference type="Pfam" id="PF01068">
    <property type="entry name" value="DNA_ligase_A_M"/>
    <property type="match status" value="1"/>
</dbReference>
<comment type="cofactor">
    <cofactor evidence="1">
        <name>Mn(2+)</name>
        <dbReference type="ChEBI" id="CHEBI:29035"/>
    </cofactor>
</comment>
<evidence type="ECO:0000256" key="11">
    <source>
        <dbReference type="ARBA" id="ARBA00022839"/>
    </source>
</evidence>
<dbReference type="STRING" id="240015.ACP_3506"/>
<dbReference type="InterPro" id="IPR033651">
    <property type="entry name" value="PaeLigD_Pol-like"/>
</dbReference>